<feature type="compositionally biased region" description="Low complexity" evidence="11">
    <location>
        <begin position="1"/>
        <end position="17"/>
    </location>
</feature>
<feature type="region of interest" description="Disordered" evidence="11">
    <location>
        <begin position="100"/>
        <end position="219"/>
    </location>
</feature>
<dbReference type="PROSITE" id="PS50199">
    <property type="entry name" value="ZF_RANBP2_2"/>
    <property type="match status" value="1"/>
</dbReference>
<keyword evidence="5 9" id="KW-0694">RNA-binding</keyword>
<evidence type="ECO:0000256" key="1">
    <source>
        <dbReference type="ARBA" id="ARBA00004123"/>
    </source>
</evidence>
<feature type="compositionally biased region" description="Gly residues" evidence="11">
    <location>
        <begin position="18"/>
        <end position="47"/>
    </location>
</feature>
<dbReference type="PROSITE" id="PS50102">
    <property type="entry name" value="RRM"/>
    <property type="match status" value="1"/>
</dbReference>
<dbReference type="GO" id="GO:0005634">
    <property type="term" value="C:nucleus"/>
    <property type="evidence" value="ECO:0007669"/>
    <property type="project" value="UniProtKB-SubCell"/>
</dbReference>
<dbReference type="GO" id="GO:0008270">
    <property type="term" value="F:zinc ion binding"/>
    <property type="evidence" value="ECO:0007669"/>
    <property type="project" value="UniProtKB-KW"/>
</dbReference>
<feature type="compositionally biased region" description="Polar residues" evidence="11">
    <location>
        <begin position="193"/>
        <end position="205"/>
    </location>
</feature>
<protein>
    <recommendedName>
        <fullName evidence="16">Transcription initiation factor TFIID subunit 15b</fullName>
    </recommendedName>
</protein>
<feature type="domain" description="RRM" evidence="12">
    <location>
        <begin position="279"/>
        <end position="370"/>
    </location>
</feature>
<keyword evidence="2" id="KW-0479">Metal-binding</keyword>
<dbReference type="PANTHER" id="PTHR12999:SF7">
    <property type="entry name" value="TRANSCRIPTION INITIATION FACTOR TFIID SUBUNIT 15B"/>
    <property type="match status" value="1"/>
</dbReference>
<dbReference type="EMBL" id="JADCNL010000014">
    <property type="protein sequence ID" value="KAG0452446.1"/>
    <property type="molecule type" value="Genomic_DNA"/>
</dbReference>
<feature type="compositionally biased region" description="Gly residues" evidence="11">
    <location>
        <begin position="101"/>
        <end position="113"/>
    </location>
</feature>
<dbReference type="SMART" id="SM00360">
    <property type="entry name" value="RRM"/>
    <property type="match status" value="1"/>
</dbReference>
<feature type="region of interest" description="Disordered" evidence="11">
    <location>
        <begin position="1"/>
        <end position="77"/>
    </location>
</feature>
<evidence type="ECO:0008006" key="16">
    <source>
        <dbReference type="Google" id="ProtNLM"/>
    </source>
</evidence>
<keyword evidence="15" id="KW-1185">Reference proteome</keyword>
<evidence type="ECO:0000256" key="10">
    <source>
        <dbReference type="PROSITE-ProRule" id="PRU00322"/>
    </source>
</evidence>
<evidence type="ECO:0000256" key="4">
    <source>
        <dbReference type="ARBA" id="ARBA00022833"/>
    </source>
</evidence>
<dbReference type="OrthoDB" id="1666796at2759"/>
<dbReference type="SUPFAM" id="SSF90209">
    <property type="entry name" value="Ran binding protein zinc finger-like"/>
    <property type="match status" value="1"/>
</dbReference>
<dbReference type="SUPFAM" id="SSF54928">
    <property type="entry name" value="RNA-binding domain, RBD"/>
    <property type="match status" value="1"/>
</dbReference>
<proteinExistence type="inferred from homology"/>
<evidence type="ECO:0000256" key="9">
    <source>
        <dbReference type="PROSITE-ProRule" id="PRU00176"/>
    </source>
</evidence>
<evidence type="ECO:0000256" key="11">
    <source>
        <dbReference type="SAM" id="MobiDB-lite"/>
    </source>
</evidence>
<keyword evidence="4" id="KW-0862">Zinc</keyword>
<dbReference type="CDD" id="cd12280">
    <property type="entry name" value="RRM_FET"/>
    <property type="match status" value="1"/>
</dbReference>
<dbReference type="PANTHER" id="PTHR12999">
    <property type="entry name" value="ZINC FINGER RAN-BINDING DOMAIN-CONTAINING PROTEIN 2 ZRANB2-RELATED"/>
    <property type="match status" value="1"/>
</dbReference>
<dbReference type="Pfam" id="PF00076">
    <property type="entry name" value="RRM_1"/>
    <property type="match status" value="1"/>
</dbReference>
<dbReference type="InterPro" id="IPR001876">
    <property type="entry name" value="Znf_RanBP2"/>
</dbReference>
<evidence type="ECO:0000259" key="12">
    <source>
        <dbReference type="PROSITE" id="PS50102"/>
    </source>
</evidence>
<evidence type="ECO:0000259" key="13">
    <source>
        <dbReference type="PROSITE" id="PS50199"/>
    </source>
</evidence>
<dbReference type="InterPro" id="IPR000504">
    <property type="entry name" value="RRM_dom"/>
</dbReference>
<evidence type="ECO:0000256" key="7">
    <source>
        <dbReference type="ARBA" id="ARBA00058775"/>
    </source>
</evidence>
<keyword evidence="6" id="KW-0539">Nucleus</keyword>
<comment type="subcellular location">
    <subcellularLocation>
        <location evidence="1">Nucleus</location>
    </subcellularLocation>
</comment>
<dbReference type="SMART" id="SM00547">
    <property type="entry name" value="ZnF_RBZ"/>
    <property type="match status" value="1"/>
</dbReference>
<evidence type="ECO:0000256" key="3">
    <source>
        <dbReference type="ARBA" id="ARBA00022771"/>
    </source>
</evidence>
<evidence type="ECO:0000256" key="5">
    <source>
        <dbReference type="ARBA" id="ARBA00022884"/>
    </source>
</evidence>
<reference evidence="14 15" key="1">
    <citation type="journal article" date="2020" name="Nat. Food">
        <title>A phased Vanilla planifolia genome enables genetic improvement of flavour and production.</title>
        <authorList>
            <person name="Hasing T."/>
            <person name="Tang H."/>
            <person name="Brym M."/>
            <person name="Khazi F."/>
            <person name="Huang T."/>
            <person name="Chambers A.H."/>
        </authorList>
    </citation>
    <scope>NUCLEOTIDE SEQUENCE [LARGE SCALE GENOMIC DNA]</scope>
    <source>
        <tissue evidence="14">Leaf</tissue>
    </source>
</reference>
<accession>A0A835PHU8</accession>
<feature type="domain" description="RanBP2-type" evidence="13">
    <location>
        <begin position="72"/>
        <end position="103"/>
    </location>
</feature>
<name>A0A835PHU8_VANPL</name>
<dbReference type="Proteomes" id="UP000636800">
    <property type="component" value="Unassembled WGS sequence"/>
</dbReference>
<feature type="compositionally biased region" description="Gly residues" evidence="11">
    <location>
        <begin position="379"/>
        <end position="391"/>
    </location>
</feature>
<feature type="region of interest" description="Disordered" evidence="11">
    <location>
        <begin position="377"/>
        <end position="411"/>
    </location>
</feature>
<sequence length="515" mass="53950">MSGTYGSDGSFSGPPFTSGGGGGGGGGYGREAGPGYGGAQGGGGRNYQGGERSNRWDSVGGQRGGGRGGGGREGDWRCPNTSCGNINFARRSECNKCGAPCPGGGGGGGGRGRVGGDGRRGGRVGYDSSYGRQDGSHGELVRDGGGGYGDMGREDTDYAQVHPPLPSYGGVSGNNPPAPSSYGGDGAYHGEPVSQTRPNSGQNLLPPTYGVPPPNPYGGEYSAVSSLDGRRSSTQVAFQGMGAIDPRPPGGGGYGGSAVEPPLKIKQCDENCGDSCDNTRIYISNLPLDVTTDELRELFGGIGQVGRIKQKRGYKDQWPWNIKIYTDESGNNKGDAVLSYEDPAAAHSAGGFYNNHVMRGYPIKVVMAEKTAPKTVTYGHGGGRGGYGGGGGDRRRDNYRNSGGSGPDRHHHAGYGFVDHSVIYPHEIRASGSNLQIAGRFEMYRARLPKLVLKDVSASLKKTKCRWKVDDGKCKKEDGLDAMKSAIDSWTNRITSHVALNLQVFFIIKSPYLLH</sequence>
<dbReference type="GO" id="GO:0003723">
    <property type="term" value="F:RNA binding"/>
    <property type="evidence" value="ECO:0007669"/>
    <property type="project" value="UniProtKB-UniRule"/>
</dbReference>
<keyword evidence="3 10" id="KW-0863">Zinc-finger</keyword>
<dbReference type="Gene3D" id="3.30.70.330">
    <property type="match status" value="1"/>
</dbReference>
<comment type="function">
    <text evidence="7">TAFs are components of the transcription factor IID (TFIID) complex that is essential for mediating regulation of RNA polymerase transcription.</text>
</comment>
<dbReference type="FunFam" id="4.10.1060.10:FF:000008">
    <property type="entry name" value="TATA-binding protein-associated factor 2N isoform X1"/>
    <property type="match status" value="1"/>
</dbReference>
<evidence type="ECO:0000313" key="15">
    <source>
        <dbReference type="Proteomes" id="UP000636800"/>
    </source>
</evidence>
<comment type="similarity">
    <text evidence="8">Belongs to the TAF15 family.</text>
</comment>
<dbReference type="AlphaFoldDB" id="A0A835PHU8"/>
<gene>
    <name evidence="14" type="ORF">HPP92_025110</name>
</gene>
<organism evidence="14 15">
    <name type="scientific">Vanilla planifolia</name>
    <name type="common">Vanilla</name>
    <dbReference type="NCBI Taxonomy" id="51239"/>
    <lineage>
        <taxon>Eukaryota</taxon>
        <taxon>Viridiplantae</taxon>
        <taxon>Streptophyta</taxon>
        <taxon>Embryophyta</taxon>
        <taxon>Tracheophyta</taxon>
        <taxon>Spermatophyta</taxon>
        <taxon>Magnoliopsida</taxon>
        <taxon>Liliopsida</taxon>
        <taxon>Asparagales</taxon>
        <taxon>Orchidaceae</taxon>
        <taxon>Vanilloideae</taxon>
        <taxon>Vanilleae</taxon>
        <taxon>Vanilla</taxon>
    </lineage>
</organism>
<dbReference type="PROSITE" id="PS01358">
    <property type="entry name" value="ZF_RANBP2_1"/>
    <property type="match status" value="1"/>
</dbReference>
<evidence type="ECO:0000256" key="6">
    <source>
        <dbReference type="ARBA" id="ARBA00023242"/>
    </source>
</evidence>
<evidence type="ECO:0000256" key="2">
    <source>
        <dbReference type="ARBA" id="ARBA00022723"/>
    </source>
</evidence>
<evidence type="ECO:0000313" key="14">
    <source>
        <dbReference type="EMBL" id="KAG0452446.1"/>
    </source>
</evidence>
<dbReference type="InterPro" id="IPR012677">
    <property type="entry name" value="Nucleotide-bd_a/b_plait_sf"/>
</dbReference>
<comment type="caution">
    <text evidence="14">The sequence shown here is derived from an EMBL/GenBank/DDBJ whole genome shotgun (WGS) entry which is preliminary data.</text>
</comment>
<dbReference type="Pfam" id="PF00641">
    <property type="entry name" value="Zn_ribbon_RanBP"/>
    <property type="match status" value="1"/>
</dbReference>
<dbReference type="InterPro" id="IPR036443">
    <property type="entry name" value="Znf_RanBP2_sf"/>
</dbReference>
<dbReference type="InterPro" id="IPR035979">
    <property type="entry name" value="RBD_domain_sf"/>
</dbReference>
<dbReference type="Gene3D" id="4.10.1060.10">
    <property type="entry name" value="Zinc finger, RanBP2-type"/>
    <property type="match status" value="1"/>
</dbReference>
<evidence type="ECO:0000256" key="8">
    <source>
        <dbReference type="ARBA" id="ARBA00061442"/>
    </source>
</evidence>